<dbReference type="InterPro" id="IPR000863">
    <property type="entry name" value="Sulfotransferase_dom"/>
</dbReference>
<dbReference type="Gene3D" id="3.40.50.300">
    <property type="entry name" value="P-loop containing nucleotide triphosphate hydrolases"/>
    <property type="match status" value="1"/>
</dbReference>
<dbReference type="InterPro" id="IPR051135">
    <property type="entry name" value="Gal/GlcNAc/GalNAc_ST"/>
</dbReference>
<dbReference type="Pfam" id="PF00685">
    <property type="entry name" value="Sulfotransfer_1"/>
    <property type="match status" value="1"/>
</dbReference>
<dbReference type="GeneID" id="102805927"/>
<organism evidence="3 4">
    <name type="scientific">Saccoglossus kowalevskii</name>
    <name type="common">Acorn worm</name>
    <dbReference type="NCBI Taxonomy" id="10224"/>
    <lineage>
        <taxon>Eukaryota</taxon>
        <taxon>Metazoa</taxon>
        <taxon>Hemichordata</taxon>
        <taxon>Enteropneusta</taxon>
        <taxon>Harrimaniidae</taxon>
        <taxon>Saccoglossus</taxon>
    </lineage>
</organism>
<dbReference type="PANTHER" id="PTHR10704">
    <property type="entry name" value="CARBOHYDRATE SULFOTRANSFERASE"/>
    <property type="match status" value="1"/>
</dbReference>
<dbReference type="PANTHER" id="PTHR10704:SF44">
    <property type="entry name" value="LD35051P-RELATED"/>
    <property type="match status" value="1"/>
</dbReference>
<dbReference type="RefSeq" id="XP_006814980.1">
    <property type="nucleotide sequence ID" value="XM_006814917.1"/>
</dbReference>
<feature type="signal peptide" evidence="1">
    <location>
        <begin position="1"/>
        <end position="22"/>
    </location>
</feature>
<evidence type="ECO:0000313" key="3">
    <source>
        <dbReference type="Proteomes" id="UP000694865"/>
    </source>
</evidence>
<reference evidence="4" key="1">
    <citation type="submission" date="2025-08" db="UniProtKB">
        <authorList>
            <consortium name="RefSeq"/>
        </authorList>
    </citation>
    <scope>IDENTIFICATION</scope>
    <source>
        <tissue evidence="4">Testes</tissue>
    </source>
</reference>
<dbReference type="Proteomes" id="UP000694865">
    <property type="component" value="Unplaced"/>
</dbReference>
<dbReference type="SUPFAM" id="SSF52540">
    <property type="entry name" value="P-loop containing nucleoside triphosphate hydrolases"/>
    <property type="match status" value="1"/>
</dbReference>
<feature type="chain" id="PRO_5047396635" evidence="1">
    <location>
        <begin position="23"/>
        <end position="414"/>
    </location>
</feature>
<accession>A0ABM0M4N9</accession>
<dbReference type="InterPro" id="IPR027417">
    <property type="entry name" value="P-loop_NTPase"/>
</dbReference>
<gene>
    <name evidence="4" type="primary">LOC102805927</name>
</gene>
<evidence type="ECO:0000256" key="1">
    <source>
        <dbReference type="SAM" id="SignalP"/>
    </source>
</evidence>
<keyword evidence="3" id="KW-1185">Reference proteome</keyword>
<protein>
    <submittedName>
        <fullName evidence="4">Carbohydrate sulfotransferase 1-like</fullName>
    </submittedName>
</protein>
<evidence type="ECO:0000313" key="4">
    <source>
        <dbReference type="RefSeq" id="XP_006814980.1"/>
    </source>
</evidence>
<feature type="domain" description="Sulfotransferase" evidence="2">
    <location>
        <begin position="227"/>
        <end position="372"/>
    </location>
</feature>
<proteinExistence type="predicted"/>
<name>A0ABM0M4N9_SACKO</name>
<sequence>MAFCLMVVAIAISVYSIRVALGGNSLILPEDDYIVNEISSMNSRDDDVQTWSPSSDKVTEVGSISTHYTPGRGAMEIEDVMLKKNVETTYSKTEMGELNPAKDKMKETKRVRLLVIGRMTTGSKAIAGYFSGRPDFFYAYEPGHMLFSMSNLFKGSVQDDGHVNLEKIQVTLRDFLHGIYNCNFTNHPYFTQGFNAPISIYKIRAGLNSLPMPITEDTLTSICKSKRHVIAKVVRLNDLLQLMPMLENDEVKVLFLARDPRGMASSRHKRFLQHLDHHHGDNTADGELHPRLIDYVVEHCNWLETNYNAITQGPPWIRKNSMVIRYEDMAINPNKIVPSMFKFVELTGNAPAEGYAPHADSVSKWRSYFSFEEVMRIQDLCPDRLYDMFGWRKVRNKHEFTDTNMTFVGSMPNI</sequence>
<keyword evidence="1" id="KW-0732">Signal</keyword>
<evidence type="ECO:0000259" key="2">
    <source>
        <dbReference type="Pfam" id="PF00685"/>
    </source>
</evidence>